<dbReference type="GO" id="GO:0005737">
    <property type="term" value="C:cytoplasm"/>
    <property type="evidence" value="ECO:0007669"/>
    <property type="project" value="TreeGrafter"/>
</dbReference>
<dbReference type="GO" id="GO:0005634">
    <property type="term" value="C:nucleus"/>
    <property type="evidence" value="ECO:0007669"/>
    <property type="project" value="InterPro"/>
</dbReference>
<evidence type="ECO:0000313" key="7">
    <source>
        <dbReference type="EMBL" id="GIY51528.1"/>
    </source>
</evidence>
<dbReference type="PROSITE" id="PS51700">
    <property type="entry name" value="SEPARIN"/>
    <property type="match status" value="1"/>
</dbReference>
<evidence type="ECO:0000256" key="2">
    <source>
        <dbReference type="ARBA" id="ARBA00012489"/>
    </source>
</evidence>
<dbReference type="PANTHER" id="PTHR12792">
    <property type="entry name" value="EXTRA SPINDLE POLES 1-RELATED"/>
    <property type="match status" value="1"/>
</dbReference>
<protein>
    <recommendedName>
        <fullName evidence="2">separase</fullName>
        <ecNumber evidence="2">3.4.22.49</ecNumber>
    </recommendedName>
</protein>
<dbReference type="EMBL" id="BPLQ01010555">
    <property type="protein sequence ID" value="GIY51528.1"/>
    <property type="molecule type" value="Genomic_DNA"/>
</dbReference>
<keyword evidence="3" id="KW-0378">Hydrolase</keyword>
<name>A0AAV4U165_9ARAC</name>
<organism evidence="7 8">
    <name type="scientific">Caerostris darwini</name>
    <dbReference type="NCBI Taxonomy" id="1538125"/>
    <lineage>
        <taxon>Eukaryota</taxon>
        <taxon>Metazoa</taxon>
        <taxon>Ecdysozoa</taxon>
        <taxon>Arthropoda</taxon>
        <taxon>Chelicerata</taxon>
        <taxon>Arachnida</taxon>
        <taxon>Araneae</taxon>
        <taxon>Araneomorphae</taxon>
        <taxon>Entelegynae</taxon>
        <taxon>Araneoidea</taxon>
        <taxon>Araneidae</taxon>
        <taxon>Caerostris</taxon>
    </lineage>
</organism>
<dbReference type="GO" id="GO:0051307">
    <property type="term" value="P:meiotic chromosome separation"/>
    <property type="evidence" value="ECO:0007669"/>
    <property type="project" value="TreeGrafter"/>
</dbReference>
<reference evidence="7 8" key="1">
    <citation type="submission" date="2021-06" db="EMBL/GenBank/DDBJ databases">
        <title>Caerostris darwini draft genome.</title>
        <authorList>
            <person name="Kono N."/>
            <person name="Arakawa K."/>
        </authorList>
    </citation>
    <scope>NUCLEOTIDE SEQUENCE [LARGE SCALE GENOMIC DNA]</scope>
</reference>
<sequence length="1864" mass="212789">MVTFKGIIKNIKEGDISTLFEDIQVLLKWPNDEFSFGEACTILKTIYQFLLKDTETKEDDSSNVILKIIPSINLCINYIKIGFSWEEAERHQVLPILYHIIRTFLKFKLFDPALDCGTYLQILLSDDKQKPLDDIEAYIKNLSVLFWNEALQECFKKFLPFCLKSDLTISLTAVNLFITLIKNEQDAEKKSMQIKEAESFVKLSLIKFKFDKLSDEMKIYFARYARAVGNIGCILYNARFYSESIYFLEVNCDQLLQYIPIEELQSSIWKKKEILIYCYFLSANHEAALQSIVKLLLTFTDKRKECMELWQKVKQDALRIHDSLSYARTISDILSEMNASISTEEEILLLIEELKTCKFQRCCCEEEVIALAKKLLSMPCTKYNRAYIILEILTMSSVVAEKNSEIVNTSMLDLCIESIDLFKEFLIENPTDNEARLLLSVDYYCLYCLKLQQLHKVAEKESELCLKSGLEDEENDNCDIQPVFPLVTFLVEAEVIKSLEMSLEIWTDISKNSENNWKEFAGIIKKWDLLTIIHATAEFFSNAAYDIHEFKSWILLRNIAFSMEDMEYKISSTISLANFLIKFGYLDTASQILEFIENESLEFTESTNSTLLALKLQLSKCAFFLQKGMFDDGLILLRNILQNPIFDKKLKRVKLFQIECLMLQTNFVLVSFSGFTNAENLEHLQVHTTITSAMECAALAKGLLKAVSVKQNSESINDWITFKALLLKNLLKSYLLLAEQYFQIGHFQFARCYLKEGLKIAEGHILTYWASTFLLSLGKIDLLCQNMNDCLVKLNGLKYILDEDSKINASMLLSKAYTKTKTSEFPDESTDYIIPYGTVLNLRREIKQHYIISDVHASPISTKRDKSSKFEVKLESFCNGSMFSIFLLKLEMWALNCLLLSAENKTSTAKSQYQKLLQRCEFLKKKIEVVLEKLISMNLEVSSTDLRYLSNSEMKLLTSVLLQLSLIEFSHQELKESDKYLNSALKSLSSGFEKEKYIFPSVYASLKYHQIVICLKSLAKIESSASLEYNICPSVKSNYLFPRKMLKSEKSLVNVSTPSKCPQILVTPYPSKNNLCHAPSKKDVLPRYLKKDLDVTDSNTLKTIIFNSSDDEHSPQQEAHSTPKTVLKPGRMRKKPEVLNYSVLKPKNSGKTIESSCDIWKCQTIFSPNKENKPNSWEIEPKNLRKSSRQRVKKAKSDSKCLEVSNSKNSRRIKKQSSKSKTLNATASTENCDFSSLNSYCVKKDSVEYNRGTSKSREINDFVGEKQFNEDDVFYSDSLENLSQEKASLDRIEMHPEKSLSALDNLCKNLNSLDITMNTSTSSIPDKKLKEFIKELKFLRLLIEHNGPFPLYNDICKLLGVLIIAENNISAKSGSKDADCAFLMSETFSSTLRQIHLSNILFFKEKLISGNRNPILKILKQNNKPINVQLDNLLSSIPENYTVIQISAISDEELSTSNKKFRASKLILCRFQRNTVPLVMCLDSSSDEVFNSRLFSDFENILLESSLIMKKSDDSKMWWKTRAALDLNLKNIVENMEEKWLGCWKGLLLSKCTNENRIKELKKVYDAVSKIAAPSDKNLLLVLLDSASLLSREQLSAAICHIWSCNPHDEVYSKIYKSILELAPGIPETERHPLILILDKTLQALPWESLPLLKTIPVSRMPSLSILSSKCAMMAPEVCQEIDCNNTFFVLNPSGDLKYSEEYFKPRFEKHWKGIIGKAPSSPECSAAFNLYDLFVYCGHGSGRQYLKGTSIDTMKCHAATILMGCSSGRLKQLSRQLDAYGVPLTYLVNGCPCVVGNLWDVTDKDIDRFTDKLLELFVPNYCQKQNSTTTIATAVSQARNACKLQYLVGSAPVIYGLPVIAKN</sequence>
<dbReference type="InterPro" id="IPR005314">
    <property type="entry name" value="Peptidase_C50"/>
</dbReference>
<keyword evidence="8" id="KW-1185">Reference proteome</keyword>
<comment type="catalytic activity">
    <reaction evidence="1">
        <text>All bonds known to be hydrolyzed by this endopeptidase have arginine in P1 and an acidic residue in P4. P6 is often occupied by an acidic residue or by a hydroxy-amino-acid residue, the phosphorylation of which enhances cleavage.</text>
        <dbReference type="EC" id="3.4.22.49"/>
    </reaction>
</comment>
<accession>A0AAV4U165</accession>
<comment type="caution">
    <text evidence="7">The sequence shown here is derived from an EMBL/GenBank/DDBJ whole genome shotgun (WGS) entry which is preliminary data.</text>
</comment>
<dbReference type="GO" id="GO:0006508">
    <property type="term" value="P:proteolysis"/>
    <property type="evidence" value="ECO:0007669"/>
    <property type="project" value="InterPro"/>
</dbReference>
<feature type="compositionally biased region" description="Basic residues" evidence="5">
    <location>
        <begin position="1209"/>
        <end position="1218"/>
    </location>
</feature>
<proteinExistence type="predicted"/>
<keyword evidence="4" id="KW-0159">Chromosome partition</keyword>
<evidence type="ECO:0000256" key="1">
    <source>
        <dbReference type="ARBA" id="ARBA00000451"/>
    </source>
</evidence>
<dbReference type="GO" id="GO:0004197">
    <property type="term" value="F:cysteine-type endopeptidase activity"/>
    <property type="evidence" value="ECO:0007669"/>
    <property type="project" value="InterPro"/>
</dbReference>
<evidence type="ECO:0000259" key="6">
    <source>
        <dbReference type="PROSITE" id="PS51700"/>
    </source>
</evidence>
<evidence type="ECO:0000256" key="3">
    <source>
        <dbReference type="ARBA" id="ARBA00022801"/>
    </source>
</evidence>
<gene>
    <name evidence="7" type="primary">ESPL1</name>
    <name evidence="7" type="ORF">CDAR_251711</name>
</gene>
<dbReference type="EC" id="3.4.22.49" evidence="2"/>
<dbReference type="Pfam" id="PF03568">
    <property type="entry name" value="Separin_C"/>
    <property type="match status" value="1"/>
</dbReference>
<evidence type="ECO:0000256" key="4">
    <source>
        <dbReference type="ARBA" id="ARBA00022829"/>
    </source>
</evidence>
<evidence type="ECO:0000313" key="8">
    <source>
        <dbReference type="Proteomes" id="UP001054837"/>
    </source>
</evidence>
<feature type="domain" description="Peptidase C50" evidence="6">
    <location>
        <begin position="1684"/>
        <end position="1777"/>
    </location>
</feature>
<dbReference type="Proteomes" id="UP001054837">
    <property type="component" value="Unassembled WGS sequence"/>
</dbReference>
<dbReference type="GO" id="GO:0005813">
    <property type="term" value="C:centrosome"/>
    <property type="evidence" value="ECO:0007669"/>
    <property type="project" value="TreeGrafter"/>
</dbReference>
<feature type="region of interest" description="Disordered" evidence="5">
    <location>
        <begin position="1184"/>
        <end position="1224"/>
    </location>
</feature>
<dbReference type="GO" id="GO:0072686">
    <property type="term" value="C:mitotic spindle"/>
    <property type="evidence" value="ECO:0007669"/>
    <property type="project" value="TreeGrafter"/>
</dbReference>
<feature type="region of interest" description="Disordered" evidence="5">
    <location>
        <begin position="1107"/>
        <end position="1128"/>
    </location>
</feature>
<dbReference type="PANTHER" id="PTHR12792:SF0">
    <property type="entry name" value="SEPARIN"/>
    <property type="match status" value="1"/>
</dbReference>
<evidence type="ECO:0000256" key="5">
    <source>
        <dbReference type="SAM" id="MobiDB-lite"/>
    </source>
</evidence>
<feature type="compositionally biased region" description="Basic residues" evidence="5">
    <location>
        <begin position="1184"/>
        <end position="1194"/>
    </location>
</feature>
<dbReference type="InterPro" id="IPR030397">
    <property type="entry name" value="SEPARIN_core_dom"/>
</dbReference>